<dbReference type="Pfam" id="PF00069">
    <property type="entry name" value="Pkinase"/>
    <property type="match status" value="1"/>
</dbReference>
<protein>
    <recommendedName>
        <fullName evidence="2">non-specific serine/threonine protein kinase</fullName>
        <ecNumber evidence="2">2.7.11.1</ecNumber>
    </recommendedName>
</protein>
<keyword evidence="8 18" id="KW-0547">Nucleotide-binding</keyword>
<dbReference type="PROSITE" id="PS50927">
    <property type="entry name" value="BULB_LECTIN"/>
    <property type="match status" value="1"/>
</dbReference>
<dbReference type="PANTHER" id="PTHR47974:SF6">
    <property type="entry name" value="NON-SPECIFIC SERINE_THREONINE PROTEIN KINASE"/>
    <property type="match status" value="1"/>
</dbReference>
<keyword evidence="13" id="KW-1015">Disulfide bond</keyword>
<reference evidence="23" key="1">
    <citation type="submission" date="2018-04" db="EMBL/GenBank/DDBJ databases">
        <title>WGS assembly of Panicum hallii.</title>
        <authorList>
            <person name="Lovell J."/>
            <person name="Jenkins J."/>
            <person name="Lowry D."/>
            <person name="Mamidi S."/>
            <person name="Sreedasyam A."/>
            <person name="Weng X."/>
            <person name="Barry K."/>
            <person name="Bonette J."/>
            <person name="Campitelli B."/>
            <person name="Daum C."/>
            <person name="Gordon S."/>
            <person name="Gould B."/>
            <person name="Lipzen A."/>
            <person name="Macqueen A."/>
            <person name="Palacio-Mejia J."/>
            <person name="Plott C."/>
            <person name="Shakirov E."/>
            <person name="Shu S."/>
            <person name="Yoshinaga Y."/>
            <person name="Zane M."/>
            <person name="Rokhsar D."/>
            <person name="Grimwood J."/>
            <person name="Schmutz J."/>
            <person name="Juenger T."/>
        </authorList>
    </citation>
    <scope>NUCLEOTIDE SEQUENCE [LARGE SCALE GENOMIC DNA]</scope>
    <source>
        <strain evidence="23">FIL2</strain>
    </source>
</reference>
<dbReference type="AlphaFoldDB" id="A0A2T8I3Q2"/>
<feature type="transmembrane region" description="Helical" evidence="20">
    <location>
        <begin position="512"/>
        <end position="534"/>
    </location>
</feature>
<dbReference type="Gene3D" id="3.30.200.20">
    <property type="entry name" value="Phosphorylase Kinase, domain 1"/>
    <property type="match status" value="1"/>
</dbReference>
<sequence length="890" mass="97062">MLARLARSVGRRSPRCFRLAIAIDFQSTPEGRGGGGEEQSLLVLAARFAAAGRESIRLLRLTQPSGSRAAMAPLPLLLLGLFLLVLPLAAAQQMRSFSANDTAWRPTDSNRTLVSPGGDFAAGFVPAASSTSGTYRFAVWVVGASSTDRAVIWYAHSLKNNSAYEADGASALAVDATGRLSWSDAGNGTVWSLSPVPNSSASAAALLLNDTGSLLYGGAWSSFVEPTDTLMPGQAIPGGNTTTLHSANGRYTLVNSATLQFGSLMYANVSSGSALLNLTDDGKLILSGGTPPMLIASDQGTTNRVRRLTLDDDGNLRLYTLLPRPRRWKVVWQLVQELCTIRGTCPAARICVPVGADSVSCVCPPGYGNATLEGPCAPKKNYSGRGNDDKFVRMDFVSFSGGAPNTLADPGPLMTKLPPQNLVDCEKMCRQNARCVAFGYKFGGDRTCLQYTALADGYWSPATEMSTYLRVVSSDNDSNPFTGMTDMIETVCPVRLKLPVPPKQARTTIRNVAIITALFAVELLAGVLSFWAFLRKYSQYREMARTLGLEYLPAGGPRRFSYAELKAATKDFSDVVGRGAYGTVYRGELPDRRAVAVKQLHGVGGGEAEFWAEVTIIARMHHLNLVRMWGFCADREQRMLVYEYVPNGSLDKYLFVSGGGGGGGGGEDDDSSPSSSEQKQQPPLLDLHTRYRIALGVARAIAYLHEECLEWVLHCDIKPENILLEDDFCPKVSDFGLSKLTSKRDKVTMSRIRGTRGYMAPEWVIHREPITAKADVYSFGMVLLEVVSGRRNYGFRQESVGSEDWYFPKWAYEKVYVERRIDDILDPRIAASYDDVASVATVERMVKTAMWCLQDRAEMRPSMGKVAKMLEGSVEITEPVKPTIFCIQDD</sequence>
<feature type="domain" description="Bulb-type lectin" evidence="22">
    <location>
        <begin position="98"/>
        <end position="229"/>
    </location>
</feature>
<evidence type="ECO:0000256" key="4">
    <source>
        <dbReference type="ARBA" id="ARBA00022536"/>
    </source>
</evidence>
<evidence type="ECO:0000256" key="18">
    <source>
        <dbReference type="PROSITE-ProRule" id="PRU10141"/>
    </source>
</evidence>
<dbReference type="GO" id="GO:0004674">
    <property type="term" value="F:protein serine/threonine kinase activity"/>
    <property type="evidence" value="ECO:0007669"/>
    <property type="project" value="UniProtKB-KW"/>
</dbReference>
<keyword evidence="3" id="KW-0723">Serine/threonine-protein kinase</keyword>
<evidence type="ECO:0000256" key="7">
    <source>
        <dbReference type="ARBA" id="ARBA00022729"/>
    </source>
</evidence>
<evidence type="ECO:0000256" key="6">
    <source>
        <dbReference type="ARBA" id="ARBA00022692"/>
    </source>
</evidence>
<keyword evidence="4" id="KW-0245">EGF-like domain</keyword>
<dbReference type="Gramene" id="PVH32305">
    <property type="protein sequence ID" value="PVH32305"/>
    <property type="gene ID" value="PAHAL_9G364900"/>
</dbReference>
<evidence type="ECO:0000256" key="19">
    <source>
        <dbReference type="SAM" id="MobiDB-lite"/>
    </source>
</evidence>
<keyword evidence="14" id="KW-0675">Receptor</keyword>
<dbReference type="SMART" id="SM00108">
    <property type="entry name" value="B_lectin"/>
    <property type="match status" value="1"/>
</dbReference>
<evidence type="ECO:0000259" key="22">
    <source>
        <dbReference type="PROSITE" id="PS50927"/>
    </source>
</evidence>
<keyword evidence="5" id="KW-0808">Transferase</keyword>
<feature type="region of interest" description="Disordered" evidence="19">
    <location>
        <begin position="661"/>
        <end position="682"/>
    </location>
</feature>
<evidence type="ECO:0000256" key="5">
    <source>
        <dbReference type="ARBA" id="ARBA00022679"/>
    </source>
</evidence>
<comment type="catalytic activity">
    <reaction evidence="16">
        <text>L-threonyl-[protein] + ATP = O-phospho-L-threonyl-[protein] + ADP + H(+)</text>
        <dbReference type="Rhea" id="RHEA:46608"/>
        <dbReference type="Rhea" id="RHEA-COMP:11060"/>
        <dbReference type="Rhea" id="RHEA-COMP:11605"/>
        <dbReference type="ChEBI" id="CHEBI:15378"/>
        <dbReference type="ChEBI" id="CHEBI:30013"/>
        <dbReference type="ChEBI" id="CHEBI:30616"/>
        <dbReference type="ChEBI" id="CHEBI:61977"/>
        <dbReference type="ChEBI" id="CHEBI:456216"/>
        <dbReference type="EC" id="2.7.11.1"/>
    </reaction>
</comment>
<evidence type="ECO:0000256" key="14">
    <source>
        <dbReference type="ARBA" id="ARBA00023170"/>
    </source>
</evidence>
<dbReference type="Gene3D" id="2.90.10.10">
    <property type="entry name" value="Bulb-type lectin domain"/>
    <property type="match status" value="2"/>
</dbReference>
<dbReference type="SUPFAM" id="SSF51110">
    <property type="entry name" value="alpha-D-mannose-specific plant lectins"/>
    <property type="match status" value="2"/>
</dbReference>
<dbReference type="InterPro" id="IPR001480">
    <property type="entry name" value="Bulb-type_lectin_dom"/>
</dbReference>
<evidence type="ECO:0000256" key="2">
    <source>
        <dbReference type="ARBA" id="ARBA00012513"/>
    </source>
</evidence>
<dbReference type="PROSITE" id="PS00107">
    <property type="entry name" value="PROTEIN_KINASE_ATP"/>
    <property type="match status" value="1"/>
</dbReference>
<evidence type="ECO:0000259" key="21">
    <source>
        <dbReference type="PROSITE" id="PS50011"/>
    </source>
</evidence>
<evidence type="ECO:0000313" key="23">
    <source>
        <dbReference type="EMBL" id="PVH32305.1"/>
    </source>
</evidence>
<dbReference type="InterPro" id="IPR017441">
    <property type="entry name" value="Protein_kinase_ATP_BS"/>
</dbReference>
<dbReference type="EC" id="2.7.11.1" evidence="2"/>
<dbReference type="FunFam" id="1.10.510.10:FF:000621">
    <property type="entry name" value="Serine/threonine-protein kinase"/>
    <property type="match status" value="1"/>
</dbReference>
<dbReference type="PANTHER" id="PTHR47974">
    <property type="entry name" value="OS07G0415500 PROTEIN"/>
    <property type="match status" value="1"/>
</dbReference>
<proteinExistence type="predicted"/>
<evidence type="ECO:0000256" key="15">
    <source>
        <dbReference type="ARBA" id="ARBA00023180"/>
    </source>
</evidence>
<evidence type="ECO:0000256" key="9">
    <source>
        <dbReference type="ARBA" id="ARBA00022777"/>
    </source>
</evidence>
<evidence type="ECO:0000256" key="8">
    <source>
        <dbReference type="ARBA" id="ARBA00022741"/>
    </source>
</evidence>
<dbReference type="GO" id="GO:0005524">
    <property type="term" value="F:ATP binding"/>
    <property type="evidence" value="ECO:0007669"/>
    <property type="project" value="UniProtKB-UniRule"/>
</dbReference>
<keyword evidence="15" id="KW-0325">Glycoprotein</keyword>
<name>A0A2T8I3Q2_9POAL</name>
<comment type="subcellular location">
    <subcellularLocation>
        <location evidence="1">Membrane</location>
        <topology evidence="1">Single-pass type I membrane protein</topology>
    </subcellularLocation>
</comment>
<dbReference type="FunFam" id="3.30.200.20:FF:000059">
    <property type="entry name" value="S-receptor-like serine/threonine-protein kinase"/>
    <property type="match status" value="1"/>
</dbReference>
<organism evidence="23">
    <name type="scientific">Panicum hallii</name>
    <dbReference type="NCBI Taxonomy" id="206008"/>
    <lineage>
        <taxon>Eukaryota</taxon>
        <taxon>Viridiplantae</taxon>
        <taxon>Streptophyta</taxon>
        <taxon>Embryophyta</taxon>
        <taxon>Tracheophyta</taxon>
        <taxon>Spermatophyta</taxon>
        <taxon>Magnoliopsida</taxon>
        <taxon>Liliopsida</taxon>
        <taxon>Poales</taxon>
        <taxon>Poaceae</taxon>
        <taxon>PACMAD clade</taxon>
        <taxon>Panicoideae</taxon>
        <taxon>Panicodae</taxon>
        <taxon>Paniceae</taxon>
        <taxon>Panicinae</taxon>
        <taxon>Panicum</taxon>
        <taxon>Panicum sect. Panicum</taxon>
    </lineage>
</organism>
<evidence type="ECO:0000256" key="1">
    <source>
        <dbReference type="ARBA" id="ARBA00004479"/>
    </source>
</evidence>
<dbReference type="Proteomes" id="UP000243499">
    <property type="component" value="Chromosome 9"/>
</dbReference>
<feature type="binding site" evidence="18">
    <location>
        <position position="598"/>
    </location>
    <ligand>
        <name>ATP</name>
        <dbReference type="ChEBI" id="CHEBI:30616"/>
    </ligand>
</feature>
<dbReference type="InterPro" id="IPR000719">
    <property type="entry name" value="Prot_kinase_dom"/>
</dbReference>
<accession>A0A2T8I3Q2</accession>
<feature type="transmembrane region" description="Helical" evidence="20">
    <location>
        <begin position="69"/>
        <end position="90"/>
    </location>
</feature>
<dbReference type="PROSITE" id="PS00108">
    <property type="entry name" value="PROTEIN_KINASE_ST"/>
    <property type="match status" value="1"/>
</dbReference>
<keyword evidence="10 18" id="KW-0067">ATP-binding</keyword>
<dbReference type="EMBL" id="CM008054">
    <property type="protein sequence ID" value="PVH32305.1"/>
    <property type="molecule type" value="Genomic_DNA"/>
</dbReference>
<keyword evidence="6 20" id="KW-0812">Transmembrane</keyword>
<evidence type="ECO:0000256" key="17">
    <source>
        <dbReference type="ARBA" id="ARBA00048679"/>
    </source>
</evidence>
<keyword evidence="11 20" id="KW-1133">Transmembrane helix</keyword>
<dbReference type="InterPro" id="IPR036426">
    <property type="entry name" value="Bulb-type_lectin_dom_sf"/>
</dbReference>
<dbReference type="GO" id="GO:0016020">
    <property type="term" value="C:membrane"/>
    <property type="evidence" value="ECO:0007669"/>
    <property type="project" value="UniProtKB-SubCell"/>
</dbReference>
<comment type="catalytic activity">
    <reaction evidence="17">
        <text>L-seryl-[protein] + ATP = O-phospho-L-seryl-[protein] + ADP + H(+)</text>
        <dbReference type="Rhea" id="RHEA:17989"/>
        <dbReference type="Rhea" id="RHEA-COMP:9863"/>
        <dbReference type="Rhea" id="RHEA-COMP:11604"/>
        <dbReference type="ChEBI" id="CHEBI:15378"/>
        <dbReference type="ChEBI" id="CHEBI:29999"/>
        <dbReference type="ChEBI" id="CHEBI:30616"/>
        <dbReference type="ChEBI" id="CHEBI:83421"/>
        <dbReference type="ChEBI" id="CHEBI:456216"/>
        <dbReference type="EC" id="2.7.11.1"/>
    </reaction>
</comment>
<dbReference type="CDD" id="cd01098">
    <property type="entry name" value="PAN_AP_plant"/>
    <property type="match status" value="1"/>
</dbReference>
<feature type="domain" description="Protein kinase" evidence="21">
    <location>
        <begin position="570"/>
        <end position="884"/>
    </location>
</feature>
<gene>
    <name evidence="23" type="ORF">PAHAL_9G364900</name>
</gene>
<evidence type="ECO:0000256" key="11">
    <source>
        <dbReference type="ARBA" id="ARBA00022989"/>
    </source>
</evidence>
<keyword evidence="9" id="KW-0418">Kinase</keyword>
<evidence type="ECO:0000256" key="20">
    <source>
        <dbReference type="SAM" id="Phobius"/>
    </source>
</evidence>
<dbReference type="InterPro" id="IPR008271">
    <property type="entry name" value="Ser/Thr_kinase_AS"/>
</dbReference>
<dbReference type="InterPro" id="IPR024171">
    <property type="entry name" value="SRK-like_kinase"/>
</dbReference>
<dbReference type="PIRSF" id="PIRSF000641">
    <property type="entry name" value="SRK"/>
    <property type="match status" value="1"/>
</dbReference>
<evidence type="ECO:0000256" key="3">
    <source>
        <dbReference type="ARBA" id="ARBA00022527"/>
    </source>
</evidence>
<dbReference type="InterPro" id="IPR011009">
    <property type="entry name" value="Kinase-like_dom_sf"/>
</dbReference>
<evidence type="ECO:0000256" key="13">
    <source>
        <dbReference type="ARBA" id="ARBA00023157"/>
    </source>
</evidence>
<dbReference type="PROSITE" id="PS50011">
    <property type="entry name" value="PROTEIN_KINASE_DOM"/>
    <property type="match status" value="1"/>
</dbReference>
<dbReference type="SMART" id="SM00220">
    <property type="entry name" value="S_TKc"/>
    <property type="match status" value="1"/>
</dbReference>
<evidence type="ECO:0000256" key="12">
    <source>
        <dbReference type="ARBA" id="ARBA00023136"/>
    </source>
</evidence>
<evidence type="ECO:0000256" key="10">
    <source>
        <dbReference type="ARBA" id="ARBA00022840"/>
    </source>
</evidence>
<evidence type="ECO:0000256" key="16">
    <source>
        <dbReference type="ARBA" id="ARBA00047899"/>
    </source>
</evidence>
<dbReference type="SUPFAM" id="SSF56112">
    <property type="entry name" value="Protein kinase-like (PK-like)"/>
    <property type="match status" value="1"/>
</dbReference>
<dbReference type="Gene3D" id="1.10.510.10">
    <property type="entry name" value="Transferase(Phosphotransferase) domain 1"/>
    <property type="match status" value="1"/>
</dbReference>
<dbReference type="GO" id="GO:0051707">
    <property type="term" value="P:response to other organism"/>
    <property type="evidence" value="ECO:0007669"/>
    <property type="project" value="UniProtKB-ARBA"/>
</dbReference>
<keyword evidence="12 20" id="KW-0472">Membrane</keyword>
<keyword evidence="7" id="KW-0732">Signal</keyword>